<evidence type="ECO:0000313" key="2">
    <source>
        <dbReference type="Proteomes" id="UP000675781"/>
    </source>
</evidence>
<name>A0A941F0V1_9ACTN</name>
<dbReference type="AlphaFoldDB" id="A0A941F0V1"/>
<dbReference type="EMBL" id="JAGSOG010000534">
    <property type="protein sequence ID" value="MBR7839664.1"/>
    <property type="molecule type" value="Genomic_DNA"/>
</dbReference>
<dbReference type="RefSeq" id="WP_212534086.1">
    <property type="nucleotide sequence ID" value="NZ_JAGSOG010000534.1"/>
</dbReference>
<evidence type="ECO:0000313" key="1">
    <source>
        <dbReference type="EMBL" id="MBR7839664.1"/>
    </source>
</evidence>
<accession>A0A941F0V1</accession>
<keyword evidence="2" id="KW-1185">Reference proteome</keyword>
<reference evidence="1" key="1">
    <citation type="submission" date="2021-04" db="EMBL/GenBank/DDBJ databases">
        <title>Genome based classification of Actinospica acidithermotolerans sp. nov., an actinobacterium isolated from an Indonesian hot spring.</title>
        <authorList>
            <person name="Kusuma A.B."/>
            <person name="Putra K.E."/>
            <person name="Nafisah S."/>
            <person name="Loh J."/>
            <person name="Nouioui I."/>
            <person name="Goodfellow M."/>
        </authorList>
    </citation>
    <scope>NUCLEOTIDE SEQUENCE</scope>
    <source>
        <strain evidence="1">CSCA 57</strain>
    </source>
</reference>
<comment type="caution">
    <text evidence="1">The sequence shown here is derived from an EMBL/GenBank/DDBJ whole genome shotgun (WGS) entry which is preliminary data.</text>
</comment>
<proteinExistence type="predicted"/>
<feature type="non-terminal residue" evidence="1">
    <location>
        <position position="80"/>
    </location>
</feature>
<sequence>MSELDVLLAVHLKPEDRQPLAPVTGRVAAWMAETSVTATITVRVACEGSRAIVMLWDNGLSLPTLLGGPDHFDVMAYAVE</sequence>
<gene>
    <name evidence="1" type="ORF">KDL01_40810</name>
</gene>
<protein>
    <submittedName>
        <fullName evidence="1">Uncharacterized protein</fullName>
    </submittedName>
</protein>
<dbReference type="Proteomes" id="UP000675781">
    <property type="component" value="Unassembled WGS sequence"/>
</dbReference>
<organism evidence="1 2">
    <name type="scientific">Actinospica durhamensis</name>
    <dbReference type="NCBI Taxonomy" id="1508375"/>
    <lineage>
        <taxon>Bacteria</taxon>
        <taxon>Bacillati</taxon>
        <taxon>Actinomycetota</taxon>
        <taxon>Actinomycetes</taxon>
        <taxon>Catenulisporales</taxon>
        <taxon>Actinospicaceae</taxon>
        <taxon>Actinospica</taxon>
    </lineage>
</organism>